<dbReference type="PANTHER" id="PTHR35480:SF1">
    <property type="entry name" value="MATERNAL EFFECT EMBRYO ARREST 22"/>
    <property type="match status" value="1"/>
</dbReference>
<evidence type="ECO:0000256" key="2">
    <source>
        <dbReference type="SAM" id="MobiDB-lite"/>
    </source>
</evidence>
<sequence>MAADQALTPELTNACCAGLKKKCLKLQESRTALRQAVKVLEGKINEVEDQNAKLKKAYHEEHTRAKVEEEEKLKEFNTRVSLENQVSRLKSEIIALQQSCGSNAQDGNEVIKSYEACILDREKEINRLKELLDREKIRADSETKNAEKETKKAAEVCKLLEAEKNKNVEKAIQIAKIEAAKAGELKQNAAKLASEMKKFKEAAKRFEDEKKKLIEEKQNAVSDLARSQERLEVEKQKAAREKKRADEEMVKVEGWKKVAEDNIKTTMEEKQLANQMSQKLEECERTNKDLKQEISELSSLRKTIEISAVSPDICVNAESTKVKLLENSLKLQKLRTKHAKEKVKLEANRRRILQHELGQLKLDFFQIFHRLDMLDTSISPSARSMDDLEKPGNMLNLQKLNMMRHIFSSDLSQLHGQCENNLLKSCCTTTLNACDPLKKNMPHVSPLALFGGNCAESIPGIDYQLDPLAKGSNRTNLKNSAVNSSTSFSDGQWMGSQDKGAFPVTASGKLAQENTNTRPSMSNPSAKTVTEHSRKRKRMLETVECIEKYYSEGRKFDLQAEKKLSDLHALLYKMLDKSHERGDMAANTKDSLLENSNRPHKKKKKSHREEVEMVHGYAKVEKKGIEEAKGEVCEDTNICGTTQVFRERSCDATNDFPSMVNFEVADGNYMKLLDLENAADEECYRRAMDAPLSPSLPEIELHEVETSDRNNLNTFLEEALHEDMFSPRGVLFPSPCFDVIDVEINSNEEKLDASRASYNSQQKLAWVQETEDMEMSHNHVLENSRSTHVLEGGIESLENQLPSFCVVCPNIEDKSSISRIFGAMKNCMARCSLSTKTGWVVDSILTALTMEEKLLPREKISVFFTLLLFNFTTNTSINFGKLFGGNLLPCVNSYAEHICAVLSAATTGFLFSEHVSLHELLFLIEDFLIEGKVMVNDRVFPGSLSGKDLRTSLYLEAASGEQLVAGSVILASVCAATDHVEFIRESTYNILRFCRWDSLMILTVLHVFAYLGGQKFFCHSLMFTVLKSLIMYMEGGKLSAVTAPSLPSVNWLHTELWMSVKCPFLEGAESIEIVAFLLLENIRNCLLKEVELDDLTNSRSLPAKYNAGQWFNQEGDQCVIDLKCDAGCCLRKSMVSSTQPHFLKNASICHLSDVLSLVELVASRMSWHWTDTKLVPQLLSMLDSCVVENFSVAIVGLLGQLGRLGVDAGGYEDRGVENLRCYLFSSLCRNSSIKAGPSLQLATASALIGVLPFDAETLFETNSSLPIYSSKYLSGNLEDLRKWLSGLDKDKRDLLCSISRTDVYTKRTL</sequence>
<proteinExistence type="predicted"/>
<comment type="caution">
    <text evidence="3">The sequence shown here is derived from an EMBL/GenBank/DDBJ whole genome shotgun (WGS) entry which is preliminary data.</text>
</comment>
<dbReference type="PANTHER" id="PTHR35480">
    <property type="entry name" value="MATERNAL EFFECT EMBRYO ARREST 22"/>
    <property type="match status" value="1"/>
</dbReference>
<evidence type="ECO:0000313" key="4">
    <source>
        <dbReference type="Proteomes" id="UP001293593"/>
    </source>
</evidence>
<dbReference type="EMBL" id="JAWXYG010000014">
    <property type="protein sequence ID" value="KAK4254764.1"/>
    <property type="molecule type" value="Genomic_DNA"/>
</dbReference>
<evidence type="ECO:0008006" key="5">
    <source>
        <dbReference type="Google" id="ProtNLM"/>
    </source>
</evidence>
<reference evidence="3" key="1">
    <citation type="submission" date="2023-10" db="EMBL/GenBank/DDBJ databases">
        <title>Chromosome-level genome of the transformable northern wattle, Acacia crassicarpa.</title>
        <authorList>
            <person name="Massaro I."/>
            <person name="Sinha N.R."/>
            <person name="Poethig S."/>
            <person name="Leichty A.R."/>
        </authorList>
    </citation>
    <scope>NUCLEOTIDE SEQUENCE</scope>
    <source>
        <strain evidence="3">Acra3RX</strain>
        <tissue evidence="3">Leaf</tissue>
    </source>
</reference>
<dbReference type="Proteomes" id="UP001293593">
    <property type="component" value="Unassembled WGS sequence"/>
</dbReference>
<gene>
    <name evidence="3" type="ORF">QN277_010096</name>
</gene>
<protein>
    <recommendedName>
        <fullName evidence="5">Maternal effect embryo arrest 22</fullName>
    </recommendedName>
</protein>
<organism evidence="3 4">
    <name type="scientific">Acacia crassicarpa</name>
    <name type="common">northern wattle</name>
    <dbReference type="NCBI Taxonomy" id="499986"/>
    <lineage>
        <taxon>Eukaryota</taxon>
        <taxon>Viridiplantae</taxon>
        <taxon>Streptophyta</taxon>
        <taxon>Embryophyta</taxon>
        <taxon>Tracheophyta</taxon>
        <taxon>Spermatophyta</taxon>
        <taxon>Magnoliopsida</taxon>
        <taxon>eudicotyledons</taxon>
        <taxon>Gunneridae</taxon>
        <taxon>Pentapetalae</taxon>
        <taxon>rosids</taxon>
        <taxon>fabids</taxon>
        <taxon>Fabales</taxon>
        <taxon>Fabaceae</taxon>
        <taxon>Caesalpinioideae</taxon>
        <taxon>mimosoid clade</taxon>
        <taxon>Acacieae</taxon>
        <taxon>Acacia</taxon>
    </lineage>
</organism>
<feature type="region of interest" description="Disordered" evidence="2">
    <location>
        <begin position="512"/>
        <end position="535"/>
    </location>
</feature>
<feature type="compositionally biased region" description="Polar residues" evidence="2">
    <location>
        <begin position="512"/>
        <end position="528"/>
    </location>
</feature>
<feature type="coiled-coil region" evidence="1">
    <location>
        <begin position="30"/>
        <end position="307"/>
    </location>
</feature>
<keyword evidence="4" id="KW-1185">Reference proteome</keyword>
<accession>A0AAE1JKF2</accession>
<name>A0AAE1JKF2_9FABA</name>
<evidence type="ECO:0000313" key="3">
    <source>
        <dbReference type="EMBL" id="KAK4254764.1"/>
    </source>
</evidence>
<keyword evidence="1" id="KW-0175">Coiled coil</keyword>
<feature type="region of interest" description="Disordered" evidence="2">
    <location>
        <begin position="588"/>
        <end position="612"/>
    </location>
</feature>
<evidence type="ECO:0000256" key="1">
    <source>
        <dbReference type="SAM" id="Coils"/>
    </source>
</evidence>